<dbReference type="Proteomes" id="UP000019591">
    <property type="component" value="Chromosome"/>
</dbReference>
<sequence length="57" mass="6597">MEKKFDMYSDEKCFEPASYSVDFSSLFTSGKSFEEELRNDVVNAPVNFFGCGNFELY</sequence>
<organism evidence="1 2">
    <name type="scientific">Peptoclostridium acidaminophilum DSM 3953</name>
    <dbReference type="NCBI Taxonomy" id="1286171"/>
    <lineage>
        <taxon>Bacteria</taxon>
        <taxon>Bacillati</taxon>
        <taxon>Bacillota</taxon>
        <taxon>Clostridia</taxon>
        <taxon>Peptostreptococcales</taxon>
        <taxon>Peptoclostridiaceae</taxon>
        <taxon>Peptoclostridium</taxon>
    </lineage>
</organism>
<protein>
    <submittedName>
        <fullName evidence="1">Uncharacterized protein</fullName>
    </submittedName>
</protein>
<gene>
    <name evidence="1" type="ORF">EAL2_c00780</name>
</gene>
<proteinExistence type="predicted"/>
<dbReference type="AlphaFoldDB" id="W8T3K7"/>
<name>W8T3K7_PEPAC</name>
<dbReference type="EMBL" id="CP007452">
    <property type="protein sequence ID" value="AHM55415.1"/>
    <property type="molecule type" value="Genomic_DNA"/>
</dbReference>
<dbReference type="HOGENOM" id="CLU_2989941_0_0_9"/>
<dbReference type="KEGG" id="eac:EAL2_c00780"/>
<evidence type="ECO:0000313" key="1">
    <source>
        <dbReference type="EMBL" id="AHM55415.1"/>
    </source>
</evidence>
<reference evidence="1 2" key="1">
    <citation type="journal article" date="2014" name="Genome Announc.">
        <title>Complete Genome Sequence of Amino Acid-Utilizing Eubacterium acidaminophilum al-2 (DSM 3953).</title>
        <authorList>
            <person name="Poehlein A."/>
            <person name="Andreesen J.R."/>
            <person name="Daniel R."/>
        </authorList>
    </citation>
    <scope>NUCLEOTIDE SEQUENCE [LARGE SCALE GENOMIC DNA]</scope>
    <source>
        <strain evidence="1 2">DSM 3953</strain>
    </source>
</reference>
<accession>W8T3K7</accession>
<dbReference type="RefSeq" id="WP_158408865.1">
    <property type="nucleotide sequence ID" value="NZ_CP007452.1"/>
</dbReference>
<keyword evidence="2" id="KW-1185">Reference proteome</keyword>
<dbReference type="PATRIC" id="fig|1286171.3.peg.48"/>
<evidence type="ECO:0000313" key="2">
    <source>
        <dbReference type="Proteomes" id="UP000019591"/>
    </source>
</evidence>